<protein>
    <submittedName>
        <fullName evidence="1">Uncharacterized protein</fullName>
    </submittedName>
</protein>
<dbReference type="Proteomes" id="UP000704712">
    <property type="component" value="Unassembled WGS sequence"/>
</dbReference>
<gene>
    <name evidence="1" type="ORF">GN958_ATG08087</name>
</gene>
<evidence type="ECO:0000313" key="2">
    <source>
        <dbReference type="Proteomes" id="UP000704712"/>
    </source>
</evidence>
<evidence type="ECO:0000313" key="1">
    <source>
        <dbReference type="EMBL" id="KAF4142695.1"/>
    </source>
</evidence>
<proteinExistence type="predicted"/>
<reference evidence="1" key="1">
    <citation type="submission" date="2020-03" db="EMBL/GenBank/DDBJ databases">
        <title>Hybrid Assembly of Korean Phytophthora infestans isolates.</title>
        <authorList>
            <person name="Prokchorchik M."/>
            <person name="Lee Y."/>
            <person name="Seo J."/>
            <person name="Cho J.-H."/>
            <person name="Park Y.-E."/>
            <person name="Jang D.-C."/>
            <person name="Im J.-S."/>
            <person name="Choi J.-G."/>
            <person name="Park H.-J."/>
            <person name="Lee G.-B."/>
            <person name="Lee Y.-G."/>
            <person name="Hong S.-Y."/>
            <person name="Cho K."/>
            <person name="Sohn K.H."/>
        </authorList>
    </citation>
    <scope>NUCLEOTIDE SEQUENCE</scope>
    <source>
        <strain evidence="1">KR_2_A2</strain>
    </source>
</reference>
<organism evidence="1 2">
    <name type="scientific">Phytophthora infestans</name>
    <name type="common">Potato late blight agent</name>
    <name type="synonym">Botrytis infestans</name>
    <dbReference type="NCBI Taxonomy" id="4787"/>
    <lineage>
        <taxon>Eukaryota</taxon>
        <taxon>Sar</taxon>
        <taxon>Stramenopiles</taxon>
        <taxon>Oomycota</taxon>
        <taxon>Peronosporomycetes</taxon>
        <taxon>Peronosporales</taxon>
        <taxon>Peronosporaceae</taxon>
        <taxon>Phytophthora</taxon>
    </lineage>
</organism>
<dbReference type="AlphaFoldDB" id="A0A8S9UPB5"/>
<name>A0A8S9UPB5_PHYIN</name>
<sequence length="97" mass="10530">MRTGRWDEGIVYEVFMTYETYILYSPTLAVDGRSSTHLDDLTTDTNGFVESSDNIGMPVGFVLPPVPNVLDLVSLANGKTNQLPVAPVAAITRTAKP</sequence>
<dbReference type="EMBL" id="JAACNO010001157">
    <property type="protein sequence ID" value="KAF4142695.1"/>
    <property type="molecule type" value="Genomic_DNA"/>
</dbReference>
<comment type="caution">
    <text evidence="1">The sequence shown here is derived from an EMBL/GenBank/DDBJ whole genome shotgun (WGS) entry which is preliminary data.</text>
</comment>
<accession>A0A8S9UPB5</accession>